<proteinExistence type="predicted"/>
<dbReference type="EMBL" id="QFQS01000001">
    <property type="protein sequence ID" value="PZR00909.1"/>
    <property type="molecule type" value="Genomic_DNA"/>
</dbReference>
<feature type="transmembrane region" description="Helical" evidence="2">
    <location>
        <begin position="33"/>
        <end position="51"/>
    </location>
</feature>
<keyword evidence="2" id="KW-0472">Membrane</keyword>
<name>A0A2W5SCT1_CERSP</name>
<feature type="domain" description="Multidrug resistance protein MdtA-like barrel-sandwich hybrid" evidence="3">
    <location>
        <begin position="68"/>
        <end position="257"/>
    </location>
</feature>
<evidence type="ECO:0000259" key="4">
    <source>
        <dbReference type="Pfam" id="PF25963"/>
    </source>
</evidence>
<keyword evidence="2" id="KW-0812">Transmembrane</keyword>
<evidence type="ECO:0000313" key="6">
    <source>
        <dbReference type="Proteomes" id="UP000248975"/>
    </source>
</evidence>
<evidence type="ECO:0000256" key="2">
    <source>
        <dbReference type="SAM" id="Phobius"/>
    </source>
</evidence>
<dbReference type="Proteomes" id="UP000248975">
    <property type="component" value="Unassembled WGS sequence"/>
</dbReference>
<dbReference type="GO" id="GO:0055085">
    <property type="term" value="P:transmembrane transport"/>
    <property type="evidence" value="ECO:0007669"/>
    <property type="project" value="InterPro"/>
</dbReference>
<reference evidence="5 6" key="1">
    <citation type="submission" date="2017-08" db="EMBL/GenBank/DDBJ databases">
        <title>Infants hospitalized years apart are colonized by the same room-sourced microbial strains.</title>
        <authorList>
            <person name="Brooks B."/>
            <person name="Olm M.R."/>
            <person name="Firek B.A."/>
            <person name="Baker R."/>
            <person name="Thomas B.C."/>
            <person name="Morowitz M.J."/>
            <person name="Banfield J.F."/>
        </authorList>
    </citation>
    <scope>NUCLEOTIDE SEQUENCE [LARGE SCALE GENOMIC DNA]</scope>
    <source>
        <strain evidence="5">S2_003_000_R2_11</strain>
    </source>
</reference>
<accession>A0A2W5SCT1</accession>
<dbReference type="Pfam" id="PF25917">
    <property type="entry name" value="BSH_RND"/>
    <property type="match status" value="1"/>
</dbReference>
<comment type="subcellular location">
    <subcellularLocation>
        <location evidence="1">Cell envelope</location>
    </subcellularLocation>
</comment>
<dbReference type="Pfam" id="PF25963">
    <property type="entry name" value="Beta-barrel_AAEA"/>
    <property type="match status" value="1"/>
</dbReference>
<dbReference type="Gene3D" id="2.40.30.170">
    <property type="match status" value="1"/>
</dbReference>
<evidence type="ECO:0000256" key="1">
    <source>
        <dbReference type="ARBA" id="ARBA00004196"/>
    </source>
</evidence>
<dbReference type="GO" id="GO:0030313">
    <property type="term" value="C:cell envelope"/>
    <property type="evidence" value="ECO:0007669"/>
    <property type="project" value="UniProtKB-SubCell"/>
</dbReference>
<dbReference type="PANTHER" id="PTHR30386:SF19">
    <property type="entry name" value="MULTIDRUG EXPORT PROTEIN EMRA-RELATED"/>
    <property type="match status" value="1"/>
</dbReference>
<feature type="domain" description="p-hydroxybenzoic acid efflux pump subunit AaeA-like beta-barrel" evidence="4">
    <location>
        <begin position="263"/>
        <end position="353"/>
    </location>
</feature>
<gene>
    <name evidence="5" type="ORF">DI533_01195</name>
</gene>
<protein>
    <submittedName>
        <fullName evidence="5">HlyD family secretion protein</fullName>
    </submittedName>
</protein>
<dbReference type="InterPro" id="IPR058634">
    <property type="entry name" value="AaeA-lik-b-barrel"/>
</dbReference>
<keyword evidence="2" id="KW-1133">Transmembrane helix</keyword>
<dbReference type="AlphaFoldDB" id="A0A2W5SCT1"/>
<dbReference type="InterPro" id="IPR058625">
    <property type="entry name" value="MdtA-like_BSH"/>
</dbReference>
<dbReference type="Gene3D" id="2.40.50.100">
    <property type="match status" value="1"/>
</dbReference>
<evidence type="ECO:0000259" key="3">
    <source>
        <dbReference type="Pfam" id="PF25917"/>
    </source>
</evidence>
<dbReference type="SUPFAM" id="SSF111369">
    <property type="entry name" value="HlyD-like secretion proteins"/>
    <property type="match status" value="1"/>
</dbReference>
<comment type="caution">
    <text evidence="5">The sequence shown here is derived from an EMBL/GenBank/DDBJ whole genome shotgun (WGS) entry which is preliminary data.</text>
</comment>
<sequence>MTGETPVAAPAAAVVPAAPVTAPPPPRRKRRGLMLALPVVMLAAGAGWWLMTGRYESTENAYLHQARISVASSLGGRITTVNIADNQVVKAGDPLFQVDPEPYKLALQQAETAVSNARLSVEQMKLSYTRAQSEVRLAQDDVDYLASELKRQQTLSTRGVATNTSLDDARYASKRGVEQLALANQSEAIALAALGGDATAATDSHPTVQAAIVARDKAAYDLSLTTVNAPADGIIYQASSFKPGEMVDAGSPLFALVETGDVWVEANLKETQLTNIRIGQPVEVKFDVDTSRSFPAKVVAIGAGTGAEFSLLPAQNATGNWVKVTQRVPVRVELDNPADAAGISSGMSAEVSIDTGRSRSLSDLVPAAFAGSK</sequence>
<dbReference type="PANTHER" id="PTHR30386">
    <property type="entry name" value="MEMBRANE FUSION SUBUNIT OF EMRAB-TOLC MULTIDRUG EFFLUX PUMP"/>
    <property type="match status" value="1"/>
</dbReference>
<organism evidence="5 6">
    <name type="scientific">Cereibacter sphaeroides</name>
    <name type="common">Rhodobacter sphaeroides</name>
    <dbReference type="NCBI Taxonomy" id="1063"/>
    <lineage>
        <taxon>Bacteria</taxon>
        <taxon>Pseudomonadati</taxon>
        <taxon>Pseudomonadota</taxon>
        <taxon>Alphaproteobacteria</taxon>
        <taxon>Rhodobacterales</taxon>
        <taxon>Paracoccaceae</taxon>
        <taxon>Cereibacter</taxon>
    </lineage>
</organism>
<evidence type="ECO:0000313" key="5">
    <source>
        <dbReference type="EMBL" id="PZR00909.1"/>
    </source>
</evidence>
<dbReference type="InterPro" id="IPR050739">
    <property type="entry name" value="MFP"/>
</dbReference>